<evidence type="ECO:0000313" key="3">
    <source>
        <dbReference type="Proteomes" id="UP000190435"/>
    </source>
</evidence>
<dbReference type="Proteomes" id="UP000255279">
    <property type="component" value="Unassembled WGS sequence"/>
</dbReference>
<reference evidence="1 3" key="1">
    <citation type="submission" date="2017-02" db="EMBL/GenBank/DDBJ databases">
        <title>Draft genome sequence of Moraxella caviae CCUG 355 type strain.</title>
        <authorList>
            <person name="Engstrom-Jakobsson H."/>
            <person name="Salva-Serra F."/>
            <person name="Thorell K."/>
            <person name="Gonzales-Siles L."/>
            <person name="Karlsson R."/>
            <person name="Boulund F."/>
            <person name="Engstrand L."/>
            <person name="Moore E."/>
        </authorList>
    </citation>
    <scope>NUCLEOTIDE SEQUENCE [LARGE SCALE GENOMIC DNA]</scope>
    <source>
        <strain evidence="1 3">CCUG 355</strain>
    </source>
</reference>
<reference evidence="2 4" key="2">
    <citation type="submission" date="2018-06" db="EMBL/GenBank/DDBJ databases">
        <authorList>
            <consortium name="Pathogen Informatics"/>
            <person name="Doyle S."/>
        </authorList>
    </citation>
    <scope>NUCLEOTIDE SEQUENCE [LARGE SCALE GENOMIC DNA]</scope>
    <source>
        <strain evidence="2 4">NCTC10293</strain>
    </source>
</reference>
<accession>A0A1S9ZYQ0</accession>
<proteinExistence type="predicted"/>
<evidence type="ECO:0000313" key="2">
    <source>
        <dbReference type="EMBL" id="STZ13691.1"/>
    </source>
</evidence>
<gene>
    <name evidence="1" type="ORF">B0181_07880</name>
    <name evidence="2" type="ORF">NCTC10293_01269</name>
</gene>
<dbReference type="EMBL" id="MUXU01000048">
    <property type="protein sequence ID" value="OOR88626.1"/>
    <property type="molecule type" value="Genomic_DNA"/>
</dbReference>
<dbReference type="EMBL" id="UGQE01000002">
    <property type="protein sequence ID" value="STZ13691.1"/>
    <property type="molecule type" value="Genomic_DNA"/>
</dbReference>
<dbReference type="AlphaFoldDB" id="A0A1S9ZYQ0"/>
<protein>
    <submittedName>
        <fullName evidence="1">Uncharacterized protein</fullName>
    </submittedName>
</protein>
<sequence length="88" mass="10027">MGFYYASKAQLRNEYKIKRITAQVLEKAEKTMQAELDALEDWLNGEVYAWAIKDECGNYLDGCSGYLDEEICQSDLQEVLSEYGVEAA</sequence>
<dbReference type="Proteomes" id="UP000190435">
    <property type="component" value="Unassembled WGS sequence"/>
</dbReference>
<dbReference type="STRING" id="34060.B0181_07880"/>
<evidence type="ECO:0000313" key="4">
    <source>
        <dbReference type="Proteomes" id="UP000255279"/>
    </source>
</evidence>
<evidence type="ECO:0000313" key="1">
    <source>
        <dbReference type="EMBL" id="OOR88626.1"/>
    </source>
</evidence>
<keyword evidence="3" id="KW-1185">Reference proteome</keyword>
<name>A0A1S9ZYQ0_9GAMM</name>
<organism evidence="1 3">
    <name type="scientific">Moraxella caviae</name>
    <dbReference type="NCBI Taxonomy" id="34060"/>
    <lineage>
        <taxon>Bacteria</taxon>
        <taxon>Pseudomonadati</taxon>
        <taxon>Pseudomonadota</taxon>
        <taxon>Gammaproteobacteria</taxon>
        <taxon>Moraxellales</taxon>
        <taxon>Moraxellaceae</taxon>
        <taxon>Moraxella</taxon>
    </lineage>
</organism>